<sequence>MKSNPLTAGITPAQGKKHRRFLITRLRYRSVFGVVGCLLAGFAANAQQTWPVNGVAEPRESCYAFTHATIVRDAQNTLKDATLVIRDGKITAVGAGAAIPKDAVVIDCKGKFIYPSFVDIYSDYGMPAAQPRTFGGRGGGAAPQMLSNTKGPYGWNQAIKSEVNAVQVFSADESKAKSLREQGFGVVLSHQQDGIARGTGVLVSLASERENMTILREKVSAHYSFEKGSSTQDYPSSLMGSIALLRQQYLDAQWYKGNPAKEGVNLSLQSWNDNQGLLQVFDAGDKWNVLRADKIGDEFGVQYVIKAGGNEYQRIPEMAATKATFILPLNYPQAMDVEDPNDARFVALADMKHWELTPTEAGSFEKANIPFCLTTAELKDTKSFLANLRKAIEYGLSEEKALDALTKTPATLLKAYDRIGSLDAGKLANFIITSGPVFQENTVFFQNWVQGNRYVLKNEGWQDLRGSYTITLSNAGSVPVEIKGTPASLSLVNKDTIPGKIDVEGQLVKIVINTKKDNSQQIRLSGVISQQAGVSKWSGSGTDEKGQPLTWEAVLSKPFVAKADSAKKKETPQYGKIYFPFSGYGYETLPTQQDVLIRNATVWTNEKEGKLEGADVLVRNGKIAQVGKNLAAGNAKVIDGTGKHLTPGILDEHSHIAISRGVNEGTQSVTSEVRIADVVNPDDVNIYRQLSGGVTSSHLLHGSANTIGGQSQLIKLRWGANAEDLKFKNWDGFIKFALGENVKQSNWGDRQRVRFPQTRMGVEQVLADAFTRAKDYEKAGPNKRRDLELDALVEILNKKRFITCHSYVQSEINMLLKAGDKYGFQVSTFTHILEGYKVADKMKAHGAGASTFADWWAYKMEVVDAIPQNATIMQRVGLTVAINSDDAEMARRLNQEAAKSVKYGGMQEEDALKMVTLNPATLLHVSDRIGSIKTGKDADLVLWSDHPLSIYAKAEKTMVDGTIYFDRDQDLQLRKRISEERNRLIGKMLGEKKKGAPMGRPVPSREEIYHCEDLQAGHQHHIMDDVYQQ</sequence>
<feature type="domain" description="Amidohydrolase-related" evidence="1">
    <location>
        <begin position="872"/>
        <end position="961"/>
    </location>
</feature>
<dbReference type="InterPro" id="IPR011059">
    <property type="entry name" value="Metal-dep_hydrolase_composite"/>
</dbReference>
<protein>
    <submittedName>
        <fullName evidence="2">Amidohydrolase</fullName>
    </submittedName>
</protein>
<dbReference type="InterPro" id="IPR006680">
    <property type="entry name" value="Amidohydro-rel"/>
</dbReference>
<dbReference type="AlphaFoldDB" id="A0A3N4MB85"/>
<evidence type="ECO:0000313" key="2">
    <source>
        <dbReference type="EMBL" id="RPD41072.1"/>
    </source>
</evidence>
<dbReference type="RefSeq" id="WP_120516625.1">
    <property type="nucleotide sequence ID" value="NZ_QXZY01000006.1"/>
</dbReference>
<organism evidence="2 3">
    <name type="scientific">Chitinophaga barathri</name>
    <dbReference type="NCBI Taxonomy" id="1647451"/>
    <lineage>
        <taxon>Bacteria</taxon>
        <taxon>Pseudomonadati</taxon>
        <taxon>Bacteroidota</taxon>
        <taxon>Chitinophagia</taxon>
        <taxon>Chitinophagales</taxon>
        <taxon>Chitinophagaceae</taxon>
        <taxon>Chitinophaga</taxon>
    </lineage>
</organism>
<dbReference type="SUPFAM" id="SSF51556">
    <property type="entry name" value="Metallo-dependent hydrolases"/>
    <property type="match status" value="1"/>
</dbReference>
<keyword evidence="2" id="KW-0378">Hydrolase</keyword>
<dbReference type="Gene3D" id="2.30.40.10">
    <property type="entry name" value="Urease, subunit C, domain 1"/>
    <property type="match status" value="2"/>
</dbReference>
<proteinExistence type="predicted"/>
<evidence type="ECO:0000259" key="1">
    <source>
        <dbReference type="Pfam" id="PF01979"/>
    </source>
</evidence>
<dbReference type="Pfam" id="PF01979">
    <property type="entry name" value="Amidohydro_1"/>
    <property type="match status" value="2"/>
</dbReference>
<dbReference type="PANTHER" id="PTHR43135:SF3">
    <property type="entry name" value="ALPHA-D-RIBOSE 1-METHYLPHOSPHONATE 5-TRIPHOSPHATE DIPHOSPHATASE"/>
    <property type="match status" value="1"/>
</dbReference>
<dbReference type="Proteomes" id="UP000279089">
    <property type="component" value="Unassembled WGS sequence"/>
</dbReference>
<reference evidence="3" key="1">
    <citation type="submission" date="2018-11" db="EMBL/GenBank/DDBJ databases">
        <title>Chitinophaga lutea sp.nov., isolate from arsenic contaminated soil.</title>
        <authorList>
            <person name="Zong Y."/>
        </authorList>
    </citation>
    <scope>NUCLEOTIDE SEQUENCE [LARGE SCALE GENOMIC DNA]</scope>
    <source>
        <strain evidence="3">YLT18</strain>
    </source>
</reference>
<accession>A0A3N4MB85</accession>
<gene>
    <name evidence="2" type="ORF">EG028_10305</name>
</gene>
<keyword evidence="3" id="KW-1185">Reference proteome</keyword>
<dbReference type="PANTHER" id="PTHR43135">
    <property type="entry name" value="ALPHA-D-RIBOSE 1-METHYLPHOSPHONATE 5-TRIPHOSPHATE DIPHOSPHATASE"/>
    <property type="match status" value="1"/>
</dbReference>
<feature type="domain" description="Amidohydrolase-related" evidence="1">
    <location>
        <begin position="383"/>
        <end position="452"/>
    </location>
</feature>
<evidence type="ECO:0000313" key="3">
    <source>
        <dbReference type="Proteomes" id="UP000279089"/>
    </source>
</evidence>
<dbReference type="GO" id="GO:0016810">
    <property type="term" value="F:hydrolase activity, acting on carbon-nitrogen (but not peptide) bonds"/>
    <property type="evidence" value="ECO:0007669"/>
    <property type="project" value="InterPro"/>
</dbReference>
<dbReference type="Gene3D" id="3.20.20.140">
    <property type="entry name" value="Metal-dependent hydrolases"/>
    <property type="match status" value="2"/>
</dbReference>
<name>A0A3N4MB85_9BACT</name>
<comment type="caution">
    <text evidence="2">The sequence shown here is derived from an EMBL/GenBank/DDBJ whole genome shotgun (WGS) entry which is preliminary data.</text>
</comment>
<dbReference type="CDD" id="cd01309">
    <property type="entry name" value="Met_dep_hydrolase_C"/>
    <property type="match status" value="1"/>
</dbReference>
<dbReference type="EMBL" id="RMBX01000005">
    <property type="protein sequence ID" value="RPD41072.1"/>
    <property type="molecule type" value="Genomic_DNA"/>
</dbReference>
<dbReference type="OrthoDB" id="9802793at2"/>
<dbReference type="SUPFAM" id="SSF51338">
    <property type="entry name" value="Composite domain of metallo-dependent hydrolases"/>
    <property type="match status" value="2"/>
</dbReference>
<dbReference type="InterPro" id="IPR051781">
    <property type="entry name" value="Metallo-dep_Hydrolase"/>
</dbReference>
<dbReference type="InterPro" id="IPR032466">
    <property type="entry name" value="Metal_Hydrolase"/>
</dbReference>